<reference evidence="2" key="2">
    <citation type="journal article" date="2015" name="Fish Shellfish Immunol.">
        <title>Early steps in the European eel (Anguilla anguilla)-Vibrio vulnificus interaction in the gills: Role of the RtxA13 toxin.</title>
        <authorList>
            <person name="Callol A."/>
            <person name="Pajuelo D."/>
            <person name="Ebbesson L."/>
            <person name="Teles M."/>
            <person name="MacKenzie S."/>
            <person name="Amaro C."/>
        </authorList>
    </citation>
    <scope>NUCLEOTIDE SEQUENCE</scope>
</reference>
<protein>
    <submittedName>
        <fullName evidence="2">Uncharacterized protein</fullName>
    </submittedName>
</protein>
<accession>A0A0E9TNY4</accession>
<dbReference type="EMBL" id="GBXM01053982">
    <property type="protein sequence ID" value="JAH54595.1"/>
    <property type="molecule type" value="Transcribed_RNA"/>
</dbReference>
<evidence type="ECO:0000313" key="2">
    <source>
        <dbReference type="EMBL" id="JAH54595.1"/>
    </source>
</evidence>
<name>A0A0E9TNY4_ANGAN</name>
<organism evidence="2">
    <name type="scientific">Anguilla anguilla</name>
    <name type="common">European freshwater eel</name>
    <name type="synonym">Muraena anguilla</name>
    <dbReference type="NCBI Taxonomy" id="7936"/>
    <lineage>
        <taxon>Eukaryota</taxon>
        <taxon>Metazoa</taxon>
        <taxon>Chordata</taxon>
        <taxon>Craniata</taxon>
        <taxon>Vertebrata</taxon>
        <taxon>Euteleostomi</taxon>
        <taxon>Actinopterygii</taxon>
        <taxon>Neopterygii</taxon>
        <taxon>Teleostei</taxon>
        <taxon>Anguilliformes</taxon>
        <taxon>Anguillidae</taxon>
        <taxon>Anguilla</taxon>
    </lineage>
</organism>
<reference evidence="2" key="1">
    <citation type="submission" date="2014-11" db="EMBL/GenBank/DDBJ databases">
        <authorList>
            <person name="Amaro Gonzalez C."/>
        </authorList>
    </citation>
    <scope>NUCLEOTIDE SEQUENCE</scope>
</reference>
<evidence type="ECO:0000256" key="1">
    <source>
        <dbReference type="SAM" id="MobiDB-lite"/>
    </source>
</evidence>
<proteinExistence type="predicted"/>
<feature type="region of interest" description="Disordered" evidence="1">
    <location>
        <begin position="1"/>
        <end position="33"/>
    </location>
</feature>
<dbReference type="AlphaFoldDB" id="A0A0E9TNY4"/>
<sequence>MKVLRGIARLTKDTEPRASRAKRRGGGQDVLKG</sequence>